<organism evidence="2 3">
    <name type="scientific">Nephila pilipes</name>
    <name type="common">Giant wood spider</name>
    <name type="synonym">Nephila maculata</name>
    <dbReference type="NCBI Taxonomy" id="299642"/>
    <lineage>
        <taxon>Eukaryota</taxon>
        <taxon>Metazoa</taxon>
        <taxon>Ecdysozoa</taxon>
        <taxon>Arthropoda</taxon>
        <taxon>Chelicerata</taxon>
        <taxon>Arachnida</taxon>
        <taxon>Araneae</taxon>
        <taxon>Araneomorphae</taxon>
        <taxon>Entelegynae</taxon>
        <taxon>Araneoidea</taxon>
        <taxon>Nephilidae</taxon>
        <taxon>Nephila</taxon>
    </lineage>
</organism>
<name>A0A8X6PQV7_NEPPI</name>
<protein>
    <submittedName>
        <fullName evidence="2">Uncharacterized protein</fullName>
    </submittedName>
</protein>
<evidence type="ECO:0000313" key="3">
    <source>
        <dbReference type="Proteomes" id="UP000887013"/>
    </source>
</evidence>
<dbReference type="AlphaFoldDB" id="A0A8X6PQV7"/>
<evidence type="ECO:0000256" key="1">
    <source>
        <dbReference type="SAM" id="MobiDB-lite"/>
    </source>
</evidence>
<keyword evidence="3" id="KW-1185">Reference proteome</keyword>
<proteinExistence type="predicted"/>
<feature type="region of interest" description="Disordered" evidence="1">
    <location>
        <begin position="1"/>
        <end position="21"/>
    </location>
</feature>
<accession>A0A8X6PQV7</accession>
<dbReference type="EMBL" id="BMAW01023693">
    <property type="protein sequence ID" value="GFT84146.1"/>
    <property type="molecule type" value="Genomic_DNA"/>
</dbReference>
<dbReference type="Proteomes" id="UP000887013">
    <property type="component" value="Unassembled WGS sequence"/>
</dbReference>
<sequence>MQHHPSKKDTAPKQSEFKSAVSKIRGAISSFANGRKRAHRSSRAAIDTAVRISHLLGGKRTFFAGEEKNVNPFHRKPGNIKAKVWNKRERKNAASSKTFLLINSRNPHPGQRLRIIKENDSLHFISAMGERKKNDTRLSHANDSLSFERILKRVPLSK</sequence>
<evidence type="ECO:0000313" key="2">
    <source>
        <dbReference type="EMBL" id="GFT84146.1"/>
    </source>
</evidence>
<comment type="caution">
    <text evidence="2">The sequence shown here is derived from an EMBL/GenBank/DDBJ whole genome shotgun (WGS) entry which is preliminary data.</text>
</comment>
<reference evidence="2" key="1">
    <citation type="submission" date="2020-08" db="EMBL/GenBank/DDBJ databases">
        <title>Multicomponent nature underlies the extraordinary mechanical properties of spider dragline silk.</title>
        <authorList>
            <person name="Kono N."/>
            <person name="Nakamura H."/>
            <person name="Mori M."/>
            <person name="Yoshida Y."/>
            <person name="Ohtoshi R."/>
            <person name="Malay A.D."/>
            <person name="Moran D.A.P."/>
            <person name="Tomita M."/>
            <person name="Numata K."/>
            <person name="Arakawa K."/>
        </authorList>
    </citation>
    <scope>NUCLEOTIDE SEQUENCE</scope>
</reference>
<gene>
    <name evidence="2" type="ORF">NPIL_548131</name>
</gene>